<keyword evidence="3 7" id="KW-0378">Hydrolase</keyword>
<accession>A0A518B3Q6</accession>
<dbReference type="GO" id="GO:0046872">
    <property type="term" value="F:metal ion binding"/>
    <property type="evidence" value="ECO:0007669"/>
    <property type="project" value="UniProtKB-KW"/>
</dbReference>
<dbReference type="EC" id="3.1.6.1" evidence="7"/>
<dbReference type="RefSeq" id="WP_145258186.1">
    <property type="nucleotide sequence ID" value="NZ_CP036279.1"/>
</dbReference>
<dbReference type="InterPro" id="IPR000917">
    <property type="entry name" value="Sulfatase_N"/>
</dbReference>
<dbReference type="CDD" id="cd16155">
    <property type="entry name" value="sulfatase_like"/>
    <property type="match status" value="1"/>
</dbReference>
<keyword evidence="2" id="KW-0479">Metal-binding</keyword>
<evidence type="ECO:0000256" key="2">
    <source>
        <dbReference type="ARBA" id="ARBA00022723"/>
    </source>
</evidence>
<dbReference type="Gene3D" id="3.40.720.10">
    <property type="entry name" value="Alkaline Phosphatase, subunit A"/>
    <property type="match status" value="1"/>
</dbReference>
<feature type="domain" description="Sulfatase N-terminal" evidence="6">
    <location>
        <begin position="28"/>
        <end position="368"/>
    </location>
</feature>
<dbReference type="SUPFAM" id="SSF53649">
    <property type="entry name" value="Alkaline phosphatase-like"/>
    <property type="match status" value="1"/>
</dbReference>
<sequence length="474" mass="53677" precursor="true">MKSLAITLLCSVIWFLAPTTTWAGEAKPNILLLVSDDQRPDTIGALGNDAIETPNLDRLVREGTSFTRAVCANPICTPSRAEILTGCDGFTNGTLDFGRKINPDLTTFPEAMVRDGYHAWYVGKWHNNDRPKDHGYEESRGLFGSGGGKWWKDQVDWKGRPITGYRGWIFQDDDRTKHPELGVGLTPNISSHFADAAIELIGREREKPFFLHVNFTAPHDPLIMPPGYADRYPPESMALPKNFLPRHPFDHGNFDGRDEQLLPWPRTKAGVKDELAMYYRVISHLDAQVGRILNELDRRGESDNTIVLYTSDHGLAVGSHGLRGKQNMYEHTIGVPLIVRGPGIPKGERRDAQVYLRDIYPTCCELTGAAIPASVNGRSFAAVFADKEKEIHPHVFGYFRDAQRMIRDDRWKLIHYPKIDRVQLFDLVHDPNELRDLSDDPRHAKTRARLKAQLHEWQHQVKDPVLAQTNATKD</sequence>
<evidence type="ECO:0000256" key="3">
    <source>
        <dbReference type="ARBA" id="ARBA00022801"/>
    </source>
</evidence>
<dbReference type="PROSITE" id="PS00523">
    <property type="entry name" value="SULFATASE_1"/>
    <property type="match status" value="1"/>
</dbReference>
<keyword evidence="8" id="KW-1185">Reference proteome</keyword>
<evidence type="ECO:0000259" key="6">
    <source>
        <dbReference type="Pfam" id="PF00884"/>
    </source>
</evidence>
<evidence type="ECO:0000256" key="4">
    <source>
        <dbReference type="ARBA" id="ARBA00022837"/>
    </source>
</evidence>
<reference evidence="7 8" key="1">
    <citation type="submission" date="2019-02" db="EMBL/GenBank/DDBJ databases">
        <title>Deep-cultivation of Planctomycetes and their phenomic and genomic characterization uncovers novel biology.</title>
        <authorList>
            <person name="Wiegand S."/>
            <person name="Jogler M."/>
            <person name="Boedeker C."/>
            <person name="Pinto D."/>
            <person name="Vollmers J."/>
            <person name="Rivas-Marin E."/>
            <person name="Kohn T."/>
            <person name="Peeters S.H."/>
            <person name="Heuer A."/>
            <person name="Rast P."/>
            <person name="Oberbeckmann S."/>
            <person name="Bunk B."/>
            <person name="Jeske O."/>
            <person name="Meyerdierks A."/>
            <person name="Storesund J.E."/>
            <person name="Kallscheuer N."/>
            <person name="Luecker S."/>
            <person name="Lage O.M."/>
            <person name="Pohl T."/>
            <person name="Merkel B.J."/>
            <person name="Hornburger P."/>
            <person name="Mueller R.-W."/>
            <person name="Bruemmer F."/>
            <person name="Labrenz M."/>
            <person name="Spormann A.M."/>
            <person name="Op den Camp H."/>
            <person name="Overmann J."/>
            <person name="Amann R."/>
            <person name="Jetten M.S.M."/>
            <person name="Mascher T."/>
            <person name="Medema M.H."/>
            <person name="Devos D.P."/>
            <person name="Kaster A.-K."/>
            <person name="Ovreas L."/>
            <person name="Rohde M."/>
            <person name="Galperin M.Y."/>
            <person name="Jogler C."/>
        </authorList>
    </citation>
    <scope>NUCLEOTIDE SEQUENCE [LARGE SCALE GENOMIC DNA]</scope>
    <source>
        <strain evidence="7 8">Pan216</strain>
    </source>
</reference>
<evidence type="ECO:0000256" key="5">
    <source>
        <dbReference type="SAM" id="SignalP"/>
    </source>
</evidence>
<protein>
    <submittedName>
        <fullName evidence="7">Arylsulfatase</fullName>
        <ecNumber evidence="7">3.1.6.1</ecNumber>
    </submittedName>
</protein>
<feature type="signal peptide" evidence="5">
    <location>
        <begin position="1"/>
        <end position="23"/>
    </location>
</feature>
<dbReference type="Proteomes" id="UP000317093">
    <property type="component" value="Chromosome"/>
</dbReference>
<dbReference type="PANTHER" id="PTHR42693">
    <property type="entry name" value="ARYLSULFATASE FAMILY MEMBER"/>
    <property type="match status" value="1"/>
</dbReference>
<keyword evidence="4" id="KW-0106">Calcium</keyword>
<evidence type="ECO:0000313" key="8">
    <source>
        <dbReference type="Proteomes" id="UP000317093"/>
    </source>
</evidence>
<dbReference type="InterPro" id="IPR017850">
    <property type="entry name" value="Alkaline_phosphatase_core_sf"/>
</dbReference>
<dbReference type="PANTHER" id="PTHR42693:SF53">
    <property type="entry name" value="ENDO-4-O-SULFATASE"/>
    <property type="match status" value="1"/>
</dbReference>
<gene>
    <name evidence="7" type="ORF">Pan216_24810</name>
</gene>
<dbReference type="GO" id="GO:0004065">
    <property type="term" value="F:arylsulfatase activity"/>
    <property type="evidence" value="ECO:0007669"/>
    <property type="project" value="UniProtKB-EC"/>
</dbReference>
<dbReference type="Pfam" id="PF00884">
    <property type="entry name" value="Sulfatase"/>
    <property type="match status" value="1"/>
</dbReference>
<evidence type="ECO:0000313" key="7">
    <source>
        <dbReference type="EMBL" id="QDU61620.1"/>
    </source>
</evidence>
<name>A0A518B3Q6_9BACT</name>
<organism evidence="7 8">
    <name type="scientific">Kolteria novifilia</name>
    <dbReference type="NCBI Taxonomy" id="2527975"/>
    <lineage>
        <taxon>Bacteria</taxon>
        <taxon>Pseudomonadati</taxon>
        <taxon>Planctomycetota</taxon>
        <taxon>Planctomycetia</taxon>
        <taxon>Kolteriales</taxon>
        <taxon>Kolteriaceae</taxon>
        <taxon>Kolteria</taxon>
    </lineage>
</organism>
<evidence type="ECO:0000256" key="1">
    <source>
        <dbReference type="ARBA" id="ARBA00008779"/>
    </source>
</evidence>
<dbReference type="OrthoDB" id="9762324at2"/>
<dbReference type="InterPro" id="IPR024607">
    <property type="entry name" value="Sulfatase_CS"/>
</dbReference>
<dbReference type="AlphaFoldDB" id="A0A518B3Q6"/>
<proteinExistence type="inferred from homology"/>
<comment type="similarity">
    <text evidence="1">Belongs to the sulfatase family.</text>
</comment>
<dbReference type="EMBL" id="CP036279">
    <property type="protein sequence ID" value="QDU61620.1"/>
    <property type="molecule type" value="Genomic_DNA"/>
</dbReference>
<dbReference type="InterPro" id="IPR050738">
    <property type="entry name" value="Sulfatase"/>
</dbReference>
<dbReference type="KEGG" id="knv:Pan216_24810"/>
<keyword evidence="5" id="KW-0732">Signal</keyword>
<feature type="chain" id="PRO_5021934971" evidence="5">
    <location>
        <begin position="24"/>
        <end position="474"/>
    </location>
</feature>